<dbReference type="PANTHER" id="PTHR10819">
    <property type="entry name" value="PHOSPHOTRIESTERASE-RELATED"/>
    <property type="match status" value="1"/>
</dbReference>
<dbReference type="Gene3D" id="3.20.20.140">
    <property type="entry name" value="Metal-dependent hydrolases"/>
    <property type="match status" value="1"/>
</dbReference>
<keyword evidence="5" id="KW-1185">Reference proteome</keyword>
<dbReference type="RefSeq" id="WP_382422609.1">
    <property type="nucleotide sequence ID" value="NZ_JBHSCW010000006.1"/>
</dbReference>
<accession>A0ABV8UN40</accession>
<comment type="caution">
    <text evidence="3">Lacks conserved residue(s) required for the propagation of feature annotation.</text>
</comment>
<comment type="caution">
    <text evidence="4">The sequence shown here is derived from an EMBL/GenBank/DDBJ whole genome shotgun (WGS) entry which is preliminary data.</text>
</comment>
<dbReference type="PANTHER" id="PTHR10819:SF3">
    <property type="entry name" value="PHOSPHOTRIESTERASE-RELATED PROTEIN"/>
    <property type="match status" value="1"/>
</dbReference>
<dbReference type="InterPro" id="IPR017947">
    <property type="entry name" value="AryldialkylPase_Zn-BS"/>
</dbReference>
<dbReference type="InterPro" id="IPR032466">
    <property type="entry name" value="Metal_Hydrolase"/>
</dbReference>
<keyword evidence="1" id="KW-0479">Metal-binding</keyword>
<evidence type="ECO:0000313" key="4">
    <source>
        <dbReference type="EMBL" id="MFC4352263.1"/>
    </source>
</evidence>
<name>A0ABV8UN40_9PROT</name>
<evidence type="ECO:0000256" key="3">
    <source>
        <dbReference type="PROSITE-ProRule" id="PRU00679"/>
    </source>
</evidence>
<organism evidence="4 5">
    <name type="scientific">Fodinicurvata halophila</name>
    <dbReference type="NCBI Taxonomy" id="1419723"/>
    <lineage>
        <taxon>Bacteria</taxon>
        <taxon>Pseudomonadati</taxon>
        <taxon>Pseudomonadota</taxon>
        <taxon>Alphaproteobacteria</taxon>
        <taxon>Rhodospirillales</taxon>
        <taxon>Rhodovibrionaceae</taxon>
        <taxon>Fodinicurvata</taxon>
    </lineage>
</organism>
<dbReference type="Pfam" id="PF02126">
    <property type="entry name" value="PTE"/>
    <property type="match status" value="1"/>
</dbReference>
<gene>
    <name evidence="4" type="ORF">ACFOW6_12000</name>
</gene>
<dbReference type="EMBL" id="JBHSCW010000006">
    <property type="protein sequence ID" value="MFC4352263.1"/>
    <property type="molecule type" value="Genomic_DNA"/>
</dbReference>
<sequence length="345" mass="39056">MNREDLKGKIQTVTGLIEPEALGQTLMHEHVLCDIRSPAKRKIEANDPEITLQNYHDIAYGRVEHITKYRLDMIEVAKEEMRQLNKVGGQAVVELTCGGLRPDPEGLVEVAKDSNVDIIMGCGHYVEEYQDPENFNRSVDDFAQEMVGQVFGGAWGTEIRAGLIGEIGCQSPWTNLEKKVMRGAIIAQEETGAALNVHPGRDQDQPQEVADFVKEHGGDVSRLVISHIDRTIFDEERLLRLADTGCIIEFDLFGLEHTYYPLADIDMPNDGARLKFIRTLIEHGHLDQIVISQDICYRTRLSQFGGHGYAHIFKNVLPLMRERNYTENEIEAILVRTPRRILTIQ</sequence>
<proteinExistence type="inferred from homology"/>
<reference evidence="5" key="1">
    <citation type="journal article" date="2019" name="Int. J. Syst. Evol. Microbiol.">
        <title>The Global Catalogue of Microorganisms (GCM) 10K type strain sequencing project: providing services to taxonomists for standard genome sequencing and annotation.</title>
        <authorList>
            <consortium name="The Broad Institute Genomics Platform"/>
            <consortium name="The Broad Institute Genome Sequencing Center for Infectious Disease"/>
            <person name="Wu L."/>
            <person name="Ma J."/>
        </authorList>
    </citation>
    <scope>NUCLEOTIDE SEQUENCE [LARGE SCALE GENOMIC DNA]</scope>
    <source>
        <strain evidence="5">CECT 8472</strain>
    </source>
</reference>
<keyword evidence="2" id="KW-0378">Hydrolase</keyword>
<evidence type="ECO:0000313" key="5">
    <source>
        <dbReference type="Proteomes" id="UP001595799"/>
    </source>
</evidence>
<evidence type="ECO:0000256" key="1">
    <source>
        <dbReference type="ARBA" id="ARBA00022723"/>
    </source>
</evidence>
<dbReference type="InterPro" id="IPR001559">
    <property type="entry name" value="Phosphotriesterase"/>
</dbReference>
<dbReference type="SUPFAM" id="SSF51556">
    <property type="entry name" value="Metallo-dependent hydrolases"/>
    <property type="match status" value="1"/>
</dbReference>
<evidence type="ECO:0000256" key="2">
    <source>
        <dbReference type="ARBA" id="ARBA00022801"/>
    </source>
</evidence>
<comment type="similarity">
    <text evidence="3">Belongs to the metallo-dependent hydrolases superfamily. Phosphotriesterase family.</text>
</comment>
<dbReference type="PROSITE" id="PS01322">
    <property type="entry name" value="PHOSPHOTRIESTERASE_1"/>
    <property type="match status" value="1"/>
</dbReference>
<protein>
    <submittedName>
        <fullName evidence="4">Phosphotriesterase</fullName>
    </submittedName>
</protein>
<dbReference type="PROSITE" id="PS51347">
    <property type="entry name" value="PHOSPHOTRIESTERASE_2"/>
    <property type="match status" value="1"/>
</dbReference>
<dbReference type="Proteomes" id="UP001595799">
    <property type="component" value="Unassembled WGS sequence"/>
</dbReference>